<evidence type="ECO:0000313" key="6">
    <source>
        <dbReference type="Proteomes" id="UP001600064"/>
    </source>
</evidence>
<dbReference type="GeneID" id="98123571"/>
<proteinExistence type="predicted"/>
<gene>
    <name evidence="5" type="ORF">VTJ83DRAFT_2635</name>
</gene>
<feature type="compositionally biased region" description="Low complexity" evidence="3">
    <location>
        <begin position="43"/>
        <end position="57"/>
    </location>
</feature>
<sequence length="211" mass="23125">MSLTLGLPDDEIDRLLSEAEARLASNGSAEAGAVVAVPAAAPKTAAVPAAPDAPGAGEQTAASESQTEKPEKLSVRVPQLPQKQKKGPKDTLGPDWFNMPRTELTPELKRDLQALRMRDVAALGKQFFKKDSRKPLVPEYCQVGTIIAGATDGQSNRLTRKERKRTIVEEILASDNVKKLKSKYLDIQQHKRSGKKEFYKKLVAGRRKRKG</sequence>
<evidence type="ECO:0000256" key="3">
    <source>
        <dbReference type="SAM" id="MobiDB-lite"/>
    </source>
</evidence>
<reference evidence="5 6" key="1">
    <citation type="journal article" date="2024" name="Commun. Biol.">
        <title>Comparative genomic analysis of thermophilic fungi reveals convergent evolutionary adaptations and gene losses.</title>
        <authorList>
            <person name="Steindorff A.S."/>
            <person name="Aguilar-Pontes M.V."/>
            <person name="Robinson A.J."/>
            <person name="Andreopoulos B."/>
            <person name="LaButti K."/>
            <person name="Kuo A."/>
            <person name="Mondo S."/>
            <person name="Riley R."/>
            <person name="Otillar R."/>
            <person name="Haridas S."/>
            <person name="Lipzen A."/>
            <person name="Grimwood J."/>
            <person name="Schmutz J."/>
            <person name="Clum A."/>
            <person name="Reid I.D."/>
            <person name="Moisan M.C."/>
            <person name="Butler G."/>
            <person name="Nguyen T.T.M."/>
            <person name="Dewar K."/>
            <person name="Conant G."/>
            <person name="Drula E."/>
            <person name="Henrissat B."/>
            <person name="Hansel C."/>
            <person name="Singer S."/>
            <person name="Hutchinson M.I."/>
            <person name="de Vries R.P."/>
            <person name="Natvig D.O."/>
            <person name="Powell A.J."/>
            <person name="Tsang A."/>
            <person name="Grigoriev I.V."/>
        </authorList>
    </citation>
    <scope>NUCLEOTIDE SEQUENCE [LARGE SCALE GENOMIC DNA]</scope>
    <source>
        <strain evidence="5 6">ATCC 22073</strain>
    </source>
</reference>
<comment type="caution">
    <text evidence="5">The sequence shown here is derived from an EMBL/GenBank/DDBJ whole genome shotgun (WGS) entry which is preliminary data.</text>
</comment>
<evidence type="ECO:0000259" key="4">
    <source>
        <dbReference type="Pfam" id="PF08698"/>
    </source>
</evidence>
<keyword evidence="2" id="KW-0539">Nucleus</keyword>
<dbReference type="InterPro" id="IPR014810">
    <property type="entry name" value="Fcf2_C"/>
</dbReference>
<organism evidence="5 6">
    <name type="scientific">Remersonia thermophila</name>
    <dbReference type="NCBI Taxonomy" id="72144"/>
    <lineage>
        <taxon>Eukaryota</taxon>
        <taxon>Fungi</taxon>
        <taxon>Dikarya</taxon>
        <taxon>Ascomycota</taxon>
        <taxon>Pezizomycotina</taxon>
        <taxon>Sordariomycetes</taxon>
        <taxon>Sordariomycetidae</taxon>
        <taxon>Sordariales</taxon>
        <taxon>Sordariales incertae sedis</taxon>
        <taxon>Remersonia</taxon>
    </lineage>
</organism>
<dbReference type="Proteomes" id="UP001600064">
    <property type="component" value="Unassembled WGS sequence"/>
</dbReference>
<dbReference type="RefSeq" id="XP_070869175.1">
    <property type="nucleotide sequence ID" value="XM_071008927.1"/>
</dbReference>
<dbReference type="PANTHER" id="PTHR21686">
    <property type="entry name" value="DEOXYNUCLEOTIDYLTRANSFERASE TERMINAL-INTERACTING PROTEIN 2"/>
    <property type="match status" value="1"/>
</dbReference>
<dbReference type="InterPro" id="IPR039883">
    <property type="entry name" value="Fcf2/DNTTIP2"/>
</dbReference>
<evidence type="ECO:0000313" key="5">
    <source>
        <dbReference type="EMBL" id="KAL2270451.1"/>
    </source>
</evidence>
<protein>
    <recommendedName>
        <fullName evidence="4">Fcf2 pre-rRNA processing C-terminal domain-containing protein</fullName>
    </recommendedName>
</protein>
<name>A0ABR4DJ87_9PEZI</name>
<feature type="region of interest" description="Disordered" evidence="3">
    <location>
        <begin position="43"/>
        <end position="98"/>
    </location>
</feature>
<comment type="subcellular location">
    <subcellularLocation>
        <location evidence="1">Nucleus</location>
        <location evidence="1">Nucleolus</location>
    </subcellularLocation>
</comment>
<dbReference type="PANTHER" id="PTHR21686:SF12">
    <property type="entry name" value="DEOXYNUCLEOTIDYLTRANSFERASE TERMINAL-INTERACTING PROTEIN 2"/>
    <property type="match status" value="1"/>
</dbReference>
<keyword evidence="6" id="KW-1185">Reference proteome</keyword>
<evidence type="ECO:0000256" key="1">
    <source>
        <dbReference type="ARBA" id="ARBA00004604"/>
    </source>
</evidence>
<accession>A0ABR4DJ87</accession>
<dbReference type="Pfam" id="PF08698">
    <property type="entry name" value="Fcf2"/>
    <property type="match status" value="1"/>
</dbReference>
<feature type="domain" description="Fcf2 pre-rRNA processing C-terminal" evidence="4">
    <location>
        <begin position="89"/>
        <end position="181"/>
    </location>
</feature>
<dbReference type="EMBL" id="JAZGUE010000002">
    <property type="protein sequence ID" value="KAL2270451.1"/>
    <property type="molecule type" value="Genomic_DNA"/>
</dbReference>
<evidence type="ECO:0000256" key="2">
    <source>
        <dbReference type="ARBA" id="ARBA00023242"/>
    </source>
</evidence>